<feature type="region of interest" description="Disordered" evidence="4">
    <location>
        <begin position="59"/>
        <end position="88"/>
    </location>
</feature>
<feature type="repeat" description="PPR" evidence="3">
    <location>
        <begin position="485"/>
        <end position="519"/>
    </location>
</feature>
<dbReference type="Pfam" id="PF12854">
    <property type="entry name" value="PPR_1"/>
    <property type="match status" value="1"/>
</dbReference>
<evidence type="ECO:0000256" key="4">
    <source>
        <dbReference type="SAM" id="MobiDB-lite"/>
    </source>
</evidence>
<comment type="caution">
    <text evidence="5">The sequence shown here is derived from an EMBL/GenBank/DDBJ whole genome shotgun (WGS) entry which is preliminary data.</text>
</comment>
<dbReference type="NCBIfam" id="TIGR00756">
    <property type="entry name" value="PPR"/>
    <property type="match status" value="7"/>
</dbReference>
<feature type="repeat" description="PPR" evidence="3">
    <location>
        <begin position="275"/>
        <end position="309"/>
    </location>
</feature>
<dbReference type="PANTHER" id="PTHR47941">
    <property type="entry name" value="PENTATRICOPEPTIDE REPEAT-CONTAINING PROTEIN 3, MITOCHONDRIAL"/>
    <property type="match status" value="1"/>
</dbReference>
<evidence type="ECO:0008006" key="7">
    <source>
        <dbReference type="Google" id="ProtNLM"/>
    </source>
</evidence>
<name>A0ABC8UBQ2_9AQUA</name>
<feature type="repeat" description="PPR" evidence="3">
    <location>
        <begin position="345"/>
        <end position="379"/>
    </location>
</feature>
<keyword evidence="2" id="KW-0677">Repeat</keyword>
<comment type="similarity">
    <text evidence="1">Belongs to the PPR family. P subfamily.</text>
</comment>
<dbReference type="Pfam" id="PF13041">
    <property type="entry name" value="PPR_2"/>
    <property type="match status" value="2"/>
</dbReference>
<feature type="compositionally biased region" description="Pro residues" evidence="4">
    <location>
        <begin position="61"/>
        <end position="76"/>
    </location>
</feature>
<feature type="repeat" description="PPR" evidence="3">
    <location>
        <begin position="380"/>
        <end position="414"/>
    </location>
</feature>
<reference evidence="5 6" key="1">
    <citation type="submission" date="2024-02" db="EMBL/GenBank/DDBJ databases">
        <authorList>
            <person name="Vignale AGUSTIN F."/>
            <person name="Sosa J E."/>
            <person name="Modenutti C."/>
        </authorList>
    </citation>
    <scope>NUCLEOTIDE SEQUENCE [LARGE SCALE GENOMIC DNA]</scope>
</reference>
<sequence length="619" mass="70592">MNTLYSFHTRRSILSLARLILLHCPTNPSPNLQTLSHSHRLFSEQSWLSYPGNPLIKWPQPSSPYPKPQSTPPLSSPSPLLLAENPKNPNTDSNFNYTDFTTICDLLANPNIQPGPALEAALDQTKIELGPSLLHEIFNHFDSSPKPLFTLYLWAEKQPGYRFSVALLNSMINVLGKAKEFDSAWSLIRGRHNANEGADMDTFAIMIRRYARAGMLQPAIQTFAFASNLDLIRDSNLELNLFEILLDSFCKEGHVREASEYFDKKRGLDPSWVPSTRVYNILLNGWFRSRKLKQAERLWLDMQKENIRPSVVTYGTLVEGYCRMRRLEMAIELVGEMRKEGMEPNAIVYNPIIDALGEAGRFKEALGMMERFLVSESGPTISTYNSLVKSFCKAGDLAGASKILKMMISKGFVPTPTTYNYFFRYFSKLGKIEEGLNLYTKMVESGYIPDRLTYQLLVKMLCEQERLGLAMQMIKEMRARGCDLDLATSTMLIHLLCKMHRFDEALGEFEDMIRRGIVPQYITCHKMSDELKKHGMTKMVEKLSDLMASVPLSMKLPNTYREDGDTSRRRKTFVLRKAEAMSDILKTCRDPRELVKHRSPPVNSVVNANRLEGGIKRHV</sequence>
<feature type="repeat" description="PPR" evidence="3">
    <location>
        <begin position="450"/>
        <end position="484"/>
    </location>
</feature>
<feature type="repeat" description="PPR" evidence="3">
    <location>
        <begin position="415"/>
        <end position="449"/>
    </location>
</feature>
<protein>
    <recommendedName>
        <fullName evidence="7">Pentatricopeptide repeat-containing protein</fullName>
    </recommendedName>
</protein>
<organism evidence="5 6">
    <name type="scientific">Ilex paraguariensis</name>
    <name type="common">yerba mate</name>
    <dbReference type="NCBI Taxonomy" id="185542"/>
    <lineage>
        <taxon>Eukaryota</taxon>
        <taxon>Viridiplantae</taxon>
        <taxon>Streptophyta</taxon>
        <taxon>Embryophyta</taxon>
        <taxon>Tracheophyta</taxon>
        <taxon>Spermatophyta</taxon>
        <taxon>Magnoliopsida</taxon>
        <taxon>eudicotyledons</taxon>
        <taxon>Gunneridae</taxon>
        <taxon>Pentapetalae</taxon>
        <taxon>asterids</taxon>
        <taxon>campanulids</taxon>
        <taxon>Aquifoliales</taxon>
        <taxon>Aquifoliaceae</taxon>
        <taxon>Ilex</taxon>
    </lineage>
</organism>
<dbReference type="AlphaFoldDB" id="A0ABC8UBQ2"/>
<evidence type="ECO:0000313" key="5">
    <source>
        <dbReference type="EMBL" id="CAK9179214.1"/>
    </source>
</evidence>
<dbReference type="Gene3D" id="1.25.40.10">
    <property type="entry name" value="Tetratricopeptide repeat domain"/>
    <property type="match status" value="3"/>
</dbReference>
<dbReference type="InterPro" id="IPR011990">
    <property type="entry name" value="TPR-like_helical_dom_sf"/>
</dbReference>
<proteinExistence type="inferred from homology"/>
<dbReference type="EMBL" id="CAUOFW020007436">
    <property type="protein sequence ID" value="CAK9179214.1"/>
    <property type="molecule type" value="Genomic_DNA"/>
</dbReference>
<accession>A0ABC8UBQ2</accession>
<evidence type="ECO:0000313" key="6">
    <source>
        <dbReference type="Proteomes" id="UP001642360"/>
    </source>
</evidence>
<evidence type="ECO:0000256" key="1">
    <source>
        <dbReference type="ARBA" id="ARBA00007626"/>
    </source>
</evidence>
<dbReference type="PROSITE" id="PS51375">
    <property type="entry name" value="PPR"/>
    <property type="match status" value="7"/>
</dbReference>
<feature type="repeat" description="PPR" evidence="3">
    <location>
        <begin position="310"/>
        <end position="344"/>
    </location>
</feature>
<dbReference type="Pfam" id="PF01535">
    <property type="entry name" value="PPR"/>
    <property type="match status" value="4"/>
</dbReference>
<dbReference type="Proteomes" id="UP001642360">
    <property type="component" value="Unassembled WGS sequence"/>
</dbReference>
<evidence type="ECO:0000256" key="2">
    <source>
        <dbReference type="ARBA" id="ARBA00022737"/>
    </source>
</evidence>
<gene>
    <name evidence="5" type="ORF">ILEXP_LOCUS49153</name>
</gene>
<evidence type="ECO:0000256" key="3">
    <source>
        <dbReference type="PROSITE-ProRule" id="PRU00708"/>
    </source>
</evidence>
<keyword evidence="6" id="KW-1185">Reference proteome</keyword>
<dbReference type="InterPro" id="IPR002885">
    <property type="entry name" value="PPR_rpt"/>
</dbReference>